<dbReference type="PIRSF" id="PIRSF038079">
    <property type="entry name" value="Torsin_2A"/>
    <property type="match status" value="1"/>
</dbReference>
<protein>
    <submittedName>
        <fullName evidence="8">Torsin family 1</fullName>
    </submittedName>
</protein>
<reference evidence="8" key="1">
    <citation type="submission" date="2025-08" db="UniProtKB">
        <authorList>
            <consortium name="Ensembl"/>
        </authorList>
    </citation>
    <scope>IDENTIFICATION</scope>
</reference>
<dbReference type="Pfam" id="PF21376">
    <property type="entry name" value="TOR1A_C"/>
    <property type="match status" value="1"/>
</dbReference>
<evidence type="ECO:0000256" key="2">
    <source>
        <dbReference type="ARBA" id="ARBA00006235"/>
    </source>
</evidence>
<feature type="binding site" evidence="6">
    <location>
        <begin position="81"/>
        <end position="88"/>
    </location>
    <ligand>
        <name>ATP</name>
        <dbReference type="ChEBI" id="CHEBI:30616"/>
    </ligand>
</feature>
<dbReference type="InterPro" id="IPR003593">
    <property type="entry name" value="AAA+_ATPase"/>
</dbReference>
<dbReference type="InterPro" id="IPR017378">
    <property type="entry name" value="Torsin_1/2"/>
</dbReference>
<comment type="subcellular location">
    <subcellularLocation>
        <location evidence="1">Endoplasmic reticulum lumen</location>
    </subcellularLocation>
</comment>
<dbReference type="InterPro" id="IPR027417">
    <property type="entry name" value="P-loop_NTPase"/>
</dbReference>
<keyword evidence="3" id="KW-0732">Signal</keyword>
<evidence type="ECO:0000256" key="4">
    <source>
        <dbReference type="ARBA" id="ARBA00022824"/>
    </source>
</evidence>
<dbReference type="Ensembl" id="ENSCCRT00020008242.1">
    <property type="protein sequence ID" value="ENSCCRP00020007346.1"/>
    <property type="gene ID" value="ENSCCRG00020003983.1"/>
</dbReference>
<dbReference type="GO" id="GO:0019894">
    <property type="term" value="F:kinesin binding"/>
    <property type="evidence" value="ECO:0007669"/>
    <property type="project" value="TreeGrafter"/>
</dbReference>
<keyword evidence="4" id="KW-0256">Endoplasmic reticulum</keyword>
<evidence type="ECO:0000313" key="8">
    <source>
        <dbReference type="Ensembl" id="ENSCCRP00020007346.1"/>
    </source>
</evidence>
<dbReference type="GO" id="GO:0005788">
    <property type="term" value="C:endoplasmic reticulum lumen"/>
    <property type="evidence" value="ECO:0007669"/>
    <property type="project" value="UniProtKB-SubCell"/>
</dbReference>
<dbReference type="SUPFAM" id="SSF52540">
    <property type="entry name" value="P-loop containing nucleoside triphosphate hydrolases"/>
    <property type="match status" value="1"/>
</dbReference>
<dbReference type="InterPro" id="IPR010448">
    <property type="entry name" value="Torsin"/>
</dbReference>
<evidence type="ECO:0000259" key="7">
    <source>
        <dbReference type="SMART" id="SM00382"/>
    </source>
</evidence>
<evidence type="ECO:0000256" key="3">
    <source>
        <dbReference type="ARBA" id="ARBA00022729"/>
    </source>
</evidence>
<dbReference type="GO" id="GO:0005524">
    <property type="term" value="F:ATP binding"/>
    <property type="evidence" value="ECO:0007669"/>
    <property type="project" value="UniProtKB-KW"/>
</dbReference>
<dbReference type="Proteomes" id="UP000694701">
    <property type="component" value="Unplaced"/>
</dbReference>
<dbReference type="FunFam" id="3.40.50.300:FF:001719">
    <property type="entry name" value="Torsin"/>
    <property type="match status" value="1"/>
</dbReference>
<dbReference type="GO" id="GO:0071763">
    <property type="term" value="P:nuclear membrane organization"/>
    <property type="evidence" value="ECO:0007669"/>
    <property type="project" value="TreeGrafter"/>
</dbReference>
<dbReference type="PRINTS" id="PR00300">
    <property type="entry name" value="CLPPROTEASEA"/>
</dbReference>
<organism evidence="8 9">
    <name type="scientific">Cyprinus carpio</name>
    <name type="common">Common carp</name>
    <dbReference type="NCBI Taxonomy" id="7962"/>
    <lineage>
        <taxon>Eukaryota</taxon>
        <taxon>Metazoa</taxon>
        <taxon>Chordata</taxon>
        <taxon>Craniata</taxon>
        <taxon>Vertebrata</taxon>
        <taxon>Euteleostomi</taxon>
        <taxon>Actinopterygii</taxon>
        <taxon>Neopterygii</taxon>
        <taxon>Teleostei</taxon>
        <taxon>Ostariophysi</taxon>
        <taxon>Cypriniformes</taxon>
        <taxon>Cyprinidae</taxon>
        <taxon>Cyprininae</taxon>
        <taxon>Cyprinus</taxon>
    </lineage>
</organism>
<dbReference type="AlphaFoldDB" id="A0A8C2C5I2"/>
<sequence>MWVLFWKTKQNSFAFTTKHTASLRHGSGGNNNTTTRIKGLKYDLETKLYGQHVAAQVILKTVTGFMNNENPKKPLVLSFHGSTGTGKTFASQLIAKNIYKKKTISSFVHLFSVTAHFPHKEKIDTYKTQLQEWIRGNVSNCPRSMFIFDEMDKMHPGLIDIIKPYLDFSDNLDRVLYKKAIFIFLSDAGGVKINEVTMKFWRDGREREEIQLKDIEKELSQSVFNNEDSGLRHTSLIDKKLVDFFVPFLPLEYKHFIQCGLAEMARQRFPPDNRVIKRLADELTFFPKEERVFSDQGCKLIANKLPFFI</sequence>
<evidence type="ECO:0000313" key="9">
    <source>
        <dbReference type="Proteomes" id="UP000694701"/>
    </source>
</evidence>
<dbReference type="InterPro" id="IPR049337">
    <property type="entry name" value="TOR1A_C"/>
</dbReference>
<dbReference type="Gene3D" id="3.40.50.300">
    <property type="entry name" value="P-loop containing nucleotide triphosphate hydrolases"/>
    <property type="match status" value="1"/>
</dbReference>
<dbReference type="InterPro" id="IPR001270">
    <property type="entry name" value="ClpA/B"/>
</dbReference>
<dbReference type="SMART" id="SM00382">
    <property type="entry name" value="AAA"/>
    <property type="match status" value="1"/>
</dbReference>
<evidence type="ECO:0000256" key="1">
    <source>
        <dbReference type="ARBA" id="ARBA00004319"/>
    </source>
</evidence>
<proteinExistence type="inferred from homology"/>
<keyword evidence="6" id="KW-0067">ATP-binding</keyword>
<name>A0A8C2C5I2_CYPCA</name>
<keyword evidence="6" id="KW-0547">Nucleotide-binding</keyword>
<dbReference type="GO" id="GO:0005635">
    <property type="term" value="C:nuclear envelope"/>
    <property type="evidence" value="ECO:0007669"/>
    <property type="project" value="TreeGrafter"/>
</dbReference>
<dbReference type="GO" id="GO:0034504">
    <property type="term" value="P:protein localization to nucleus"/>
    <property type="evidence" value="ECO:0007669"/>
    <property type="project" value="TreeGrafter"/>
</dbReference>
<evidence type="ECO:0000256" key="5">
    <source>
        <dbReference type="ARBA" id="ARBA00023180"/>
    </source>
</evidence>
<dbReference type="PANTHER" id="PTHR10760">
    <property type="entry name" value="TORSIN"/>
    <property type="match status" value="1"/>
</dbReference>
<comment type="similarity">
    <text evidence="2">Belongs to the ClpA/ClpB family. Torsin subfamily.</text>
</comment>
<keyword evidence="5" id="KW-0325">Glycoprotein</keyword>
<accession>A0A8C2C5I2</accession>
<feature type="domain" description="AAA+ ATPase" evidence="7">
    <location>
        <begin position="73"/>
        <end position="216"/>
    </location>
</feature>
<evidence type="ECO:0000256" key="6">
    <source>
        <dbReference type="PIRSR" id="PIRSR038079-1"/>
    </source>
</evidence>
<dbReference type="GO" id="GO:0016887">
    <property type="term" value="F:ATP hydrolysis activity"/>
    <property type="evidence" value="ECO:0007669"/>
    <property type="project" value="InterPro"/>
</dbReference>
<dbReference type="PANTHER" id="PTHR10760:SF14">
    <property type="entry name" value="TORSIN-1B"/>
    <property type="match status" value="1"/>
</dbReference>
<dbReference type="Pfam" id="PF06309">
    <property type="entry name" value="Torsin"/>
    <property type="match status" value="1"/>
</dbReference>